<organism evidence="2 3">
    <name type="scientific">Catenulispora acidiphila (strain DSM 44928 / JCM 14897 / NBRC 102108 / NRRL B-24433 / ID139908)</name>
    <dbReference type="NCBI Taxonomy" id="479433"/>
    <lineage>
        <taxon>Bacteria</taxon>
        <taxon>Bacillati</taxon>
        <taxon>Actinomycetota</taxon>
        <taxon>Actinomycetes</taxon>
        <taxon>Catenulisporales</taxon>
        <taxon>Catenulisporaceae</taxon>
        <taxon>Catenulispora</taxon>
    </lineage>
</organism>
<dbReference type="eggNOG" id="COG5606">
    <property type="taxonomic scope" value="Bacteria"/>
</dbReference>
<dbReference type="SMART" id="SM00530">
    <property type="entry name" value="HTH_XRE"/>
    <property type="match status" value="1"/>
</dbReference>
<protein>
    <submittedName>
        <fullName evidence="2">Helix-turn-helix domain protein</fullName>
    </submittedName>
</protein>
<dbReference type="Gene3D" id="1.10.260.40">
    <property type="entry name" value="lambda repressor-like DNA-binding domains"/>
    <property type="match status" value="1"/>
</dbReference>
<keyword evidence="3" id="KW-1185">Reference proteome</keyword>
<dbReference type="PROSITE" id="PS50943">
    <property type="entry name" value="HTH_CROC1"/>
    <property type="match status" value="1"/>
</dbReference>
<reference evidence="2 3" key="1">
    <citation type="journal article" date="2009" name="Stand. Genomic Sci.">
        <title>Complete genome sequence of Catenulispora acidiphila type strain (ID 139908).</title>
        <authorList>
            <person name="Copeland A."/>
            <person name="Lapidus A."/>
            <person name="Glavina Del Rio T."/>
            <person name="Nolan M."/>
            <person name="Lucas S."/>
            <person name="Chen F."/>
            <person name="Tice H."/>
            <person name="Cheng J.F."/>
            <person name="Bruce D."/>
            <person name="Goodwin L."/>
            <person name="Pitluck S."/>
            <person name="Mikhailova N."/>
            <person name="Pati A."/>
            <person name="Ivanova N."/>
            <person name="Mavromatis K."/>
            <person name="Chen A."/>
            <person name="Palaniappan K."/>
            <person name="Chain P."/>
            <person name="Land M."/>
            <person name="Hauser L."/>
            <person name="Chang Y.J."/>
            <person name="Jeffries C.D."/>
            <person name="Chertkov O."/>
            <person name="Brettin T."/>
            <person name="Detter J.C."/>
            <person name="Han C."/>
            <person name="Ali Z."/>
            <person name="Tindall B.J."/>
            <person name="Goker M."/>
            <person name="Bristow J."/>
            <person name="Eisen J.A."/>
            <person name="Markowitz V."/>
            <person name="Hugenholtz P."/>
            <person name="Kyrpides N.C."/>
            <person name="Klenk H.P."/>
        </authorList>
    </citation>
    <scope>NUCLEOTIDE SEQUENCE [LARGE SCALE GENOMIC DNA]</scope>
    <source>
        <strain evidence="3">DSM 44928 / JCM 14897 / NBRC 102108 / NRRL B-24433 / ID139908</strain>
    </source>
</reference>
<evidence type="ECO:0000313" key="2">
    <source>
        <dbReference type="EMBL" id="ACU71730.1"/>
    </source>
</evidence>
<dbReference type="InterPro" id="IPR010982">
    <property type="entry name" value="Lambda_DNA-bd_dom_sf"/>
</dbReference>
<dbReference type="KEGG" id="cai:Caci_2821"/>
<dbReference type="AlphaFoldDB" id="C7Q155"/>
<feature type="domain" description="HTH cro/C1-type" evidence="1">
    <location>
        <begin position="38"/>
        <end position="95"/>
    </location>
</feature>
<dbReference type="InterPro" id="IPR001387">
    <property type="entry name" value="Cro/C1-type_HTH"/>
</dbReference>
<dbReference type="CDD" id="cd00093">
    <property type="entry name" value="HTH_XRE"/>
    <property type="match status" value="1"/>
</dbReference>
<evidence type="ECO:0000259" key="1">
    <source>
        <dbReference type="PROSITE" id="PS50943"/>
    </source>
</evidence>
<accession>C7Q155</accession>
<gene>
    <name evidence="2" type="ordered locus">Caci_2821</name>
</gene>
<dbReference type="SUPFAM" id="SSF47413">
    <property type="entry name" value="lambda repressor-like DNA-binding domains"/>
    <property type="match status" value="1"/>
</dbReference>
<proteinExistence type="predicted"/>
<dbReference type="STRING" id="479433.Caci_2821"/>
<dbReference type="Pfam" id="PF13560">
    <property type="entry name" value="HTH_31"/>
    <property type="match status" value="1"/>
</dbReference>
<dbReference type="Proteomes" id="UP000000851">
    <property type="component" value="Chromosome"/>
</dbReference>
<dbReference type="OrthoDB" id="3698213at2"/>
<dbReference type="HOGENOM" id="CLU_059166_1_0_11"/>
<evidence type="ECO:0000313" key="3">
    <source>
        <dbReference type="Proteomes" id="UP000000851"/>
    </source>
</evidence>
<name>C7Q155_CATAD</name>
<sequence>MYVPGVTSPPGPVHLPATAWRRPDVRQALGDRNVSALLRFAQQHTGASQSRLAEAIGIGQGRLNELVNRRREVTSLEMFERIADGLNMPDSARMLLGLAPSGIRAAGAADDLVAAAGIVGRYYSVQADAARDIRQLVAGASALDILAVRGLGLWGLNDSLLRAAMTTPTRPGALLVRVLILDADSDAAARRAVEIGESPDGFAAGIRLAEHKLAELTLHPAISLEAYRYTALPVWRVISTDEISFVSTFDEGWEGHESPVCRVDVLSGASLHRGFRRAIDELVATSERFI</sequence>
<dbReference type="InParanoid" id="C7Q155"/>
<dbReference type="EMBL" id="CP001700">
    <property type="protein sequence ID" value="ACU71730.1"/>
    <property type="molecule type" value="Genomic_DNA"/>
</dbReference>
<dbReference type="GO" id="GO:0003677">
    <property type="term" value="F:DNA binding"/>
    <property type="evidence" value="ECO:0007669"/>
    <property type="project" value="InterPro"/>
</dbReference>